<organism evidence="5 6">
    <name type="scientific">Desulfitobacterium dehalogenans</name>
    <dbReference type="NCBI Taxonomy" id="36854"/>
    <lineage>
        <taxon>Bacteria</taxon>
        <taxon>Bacillati</taxon>
        <taxon>Bacillota</taxon>
        <taxon>Clostridia</taxon>
        <taxon>Eubacteriales</taxon>
        <taxon>Desulfitobacteriaceae</taxon>
        <taxon>Desulfitobacterium</taxon>
    </lineage>
</organism>
<dbReference type="GO" id="GO:0051536">
    <property type="term" value="F:iron-sulfur cluster binding"/>
    <property type="evidence" value="ECO:0007669"/>
    <property type="project" value="UniProtKB-KW"/>
</dbReference>
<dbReference type="InterPro" id="IPR017900">
    <property type="entry name" value="4Fe4S_Fe_S_CS"/>
</dbReference>
<dbReference type="InterPro" id="IPR017896">
    <property type="entry name" value="4Fe4S_Fe-S-bd"/>
</dbReference>
<proteinExistence type="predicted"/>
<accession>A0A7C6Z2H9</accession>
<dbReference type="EMBL" id="DUTF01000042">
    <property type="protein sequence ID" value="HHY25505.1"/>
    <property type="molecule type" value="Genomic_DNA"/>
</dbReference>
<reference evidence="5 6" key="1">
    <citation type="journal article" date="2020" name="Biotechnol. Biofuels">
        <title>New insights from the biogas microbiome by comprehensive genome-resolved metagenomics of nearly 1600 species originating from multiple anaerobic digesters.</title>
        <authorList>
            <person name="Campanaro S."/>
            <person name="Treu L."/>
            <person name="Rodriguez-R L.M."/>
            <person name="Kovalovszki A."/>
            <person name="Ziels R.M."/>
            <person name="Maus I."/>
            <person name="Zhu X."/>
            <person name="Kougias P.G."/>
            <person name="Basile A."/>
            <person name="Luo G."/>
            <person name="Schluter A."/>
            <person name="Konstantinidis K.T."/>
            <person name="Angelidaki I."/>
        </authorList>
    </citation>
    <scope>NUCLEOTIDE SEQUENCE [LARGE SCALE GENOMIC DNA]</scope>
    <source>
        <strain evidence="5">AS05jafATM_4</strain>
    </source>
</reference>
<protein>
    <submittedName>
        <fullName evidence="5">4Fe-4S binding protein</fullName>
    </submittedName>
</protein>
<evidence type="ECO:0000259" key="4">
    <source>
        <dbReference type="PROSITE" id="PS51379"/>
    </source>
</evidence>
<dbReference type="PROSITE" id="PS51379">
    <property type="entry name" value="4FE4S_FER_2"/>
    <property type="match status" value="1"/>
</dbReference>
<dbReference type="GO" id="GO:0046872">
    <property type="term" value="F:metal ion binding"/>
    <property type="evidence" value="ECO:0007669"/>
    <property type="project" value="UniProtKB-KW"/>
</dbReference>
<dbReference type="Proteomes" id="UP000553059">
    <property type="component" value="Unassembled WGS sequence"/>
</dbReference>
<name>A0A7C6Z2H9_9FIRM</name>
<evidence type="ECO:0000313" key="6">
    <source>
        <dbReference type="Proteomes" id="UP000553059"/>
    </source>
</evidence>
<feature type="domain" description="4Fe-4S ferredoxin-type" evidence="4">
    <location>
        <begin position="2"/>
        <end position="31"/>
    </location>
</feature>
<keyword evidence="3" id="KW-0411">Iron-sulfur</keyword>
<comment type="caution">
    <text evidence="5">The sequence shown here is derived from an EMBL/GenBank/DDBJ whole genome shotgun (WGS) entry which is preliminary data.</text>
</comment>
<sequence>MFIITIDPDSCSGCDACADSCPAHLLKFNGEITEVV</sequence>
<dbReference type="Pfam" id="PF00037">
    <property type="entry name" value="Fer4"/>
    <property type="match status" value="1"/>
</dbReference>
<gene>
    <name evidence="5" type="ORF">GX523_01915</name>
</gene>
<keyword evidence="1" id="KW-0479">Metal-binding</keyword>
<feature type="non-terminal residue" evidence="5">
    <location>
        <position position="36"/>
    </location>
</feature>
<dbReference type="SUPFAM" id="SSF54862">
    <property type="entry name" value="4Fe-4S ferredoxins"/>
    <property type="match status" value="1"/>
</dbReference>
<keyword evidence="2" id="KW-0408">Iron</keyword>
<evidence type="ECO:0000256" key="3">
    <source>
        <dbReference type="ARBA" id="ARBA00023014"/>
    </source>
</evidence>
<evidence type="ECO:0000313" key="5">
    <source>
        <dbReference type="EMBL" id="HHY25505.1"/>
    </source>
</evidence>
<evidence type="ECO:0000256" key="1">
    <source>
        <dbReference type="ARBA" id="ARBA00022723"/>
    </source>
</evidence>
<dbReference type="AlphaFoldDB" id="A0A7C6Z2H9"/>
<dbReference type="Gene3D" id="3.30.70.20">
    <property type="match status" value="1"/>
</dbReference>
<evidence type="ECO:0000256" key="2">
    <source>
        <dbReference type="ARBA" id="ARBA00023004"/>
    </source>
</evidence>
<dbReference type="PROSITE" id="PS00198">
    <property type="entry name" value="4FE4S_FER_1"/>
    <property type="match status" value="1"/>
</dbReference>